<sequence length="84" mass="8631">MYGTDGSLNAVHGSDSIASAEREIRVVFGDQAAEIAPNNAVKNFQGAIVEENVTKTGSNSVTKIASRVSSAKIMPADAPPAADI</sequence>
<comment type="similarity">
    <text evidence="1">Belongs to the NDK family.</text>
</comment>
<dbReference type="Gene3D" id="3.30.70.141">
    <property type="entry name" value="Nucleoside diphosphate kinase-like domain"/>
    <property type="match status" value="1"/>
</dbReference>
<dbReference type="AlphaFoldDB" id="A0AAD5T177"/>
<evidence type="ECO:0000256" key="1">
    <source>
        <dbReference type="PROSITE-ProRule" id="PRU00706"/>
    </source>
</evidence>
<proteinExistence type="inferred from homology"/>
<dbReference type="InterPro" id="IPR023005">
    <property type="entry name" value="Nucleoside_diP_kinase_AS"/>
</dbReference>
<dbReference type="EMBL" id="JADGJH010000828">
    <property type="protein sequence ID" value="KAJ3122202.1"/>
    <property type="molecule type" value="Genomic_DNA"/>
</dbReference>
<protein>
    <recommendedName>
        <fullName evidence="4">Nucleoside diphosphate kinase</fullName>
    </recommendedName>
</protein>
<reference evidence="2" key="1">
    <citation type="submission" date="2020-05" db="EMBL/GenBank/DDBJ databases">
        <title>Phylogenomic resolution of chytrid fungi.</title>
        <authorList>
            <person name="Stajich J.E."/>
            <person name="Amses K."/>
            <person name="Simmons R."/>
            <person name="Seto K."/>
            <person name="Myers J."/>
            <person name="Bonds A."/>
            <person name="Quandt C.A."/>
            <person name="Barry K."/>
            <person name="Liu P."/>
            <person name="Grigoriev I."/>
            <person name="Longcore J.E."/>
            <person name="James T.Y."/>
        </authorList>
    </citation>
    <scope>NUCLEOTIDE SEQUENCE</scope>
    <source>
        <strain evidence="2">JEL0513</strain>
    </source>
</reference>
<gene>
    <name evidence="2" type="ORF">HK100_012086</name>
</gene>
<keyword evidence="3" id="KW-1185">Reference proteome</keyword>
<accession>A0AAD5T177</accession>
<dbReference type="PROSITE" id="PS00469">
    <property type="entry name" value="NDPK"/>
    <property type="match status" value="1"/>
</dbReference>
<dbReference type="SUPFAM" id="SSF54919">
    <property type="entry name" value="Nucleoside diphosphate kinase, NDK"/>
    <property type="match status" value="1"/>
</dbReference>
<name>A0AAD5T177_9FUNG</name>
<comment type="caution">
    <text evidence="2">The sequence shown here is derived from an EMBL/GenBank/DDBJ whole genome shotgun (WGS) entry which is preliminary data.</text>
</comment>
<dbReference type="InterPro" id="IPR036850">
    <property type="entry name" value="NDK-like_dom_sf"/>
</dbReference>
<evidence type="ECO:0000313" key="2">
    <source>
        <dbReference type="EMBL" id="KAJ3122202.1"/>
    </source>
</evidence>
<dbReference type="PROSITE" id="PS51374">
    <property type="entry name" value="NDPK_LIKE"/>
    <property type="match status" value="1"/>
</dbReference>
<comment type="caution">
    <text evidence="1">Lacks conserved residue(s) required for the propagation of feature annotation.</text>
</comment>
<evidence type="ECO:0000313" key="3">
    <source>
        <dbReference type="Proteomes" id="UP001211907"/>
    </source>
</evidence>
<organism evidence="2 3">
    <name type="scientific">Physocladia obscura</name>
    <dbReference type="NCBI Taxonomy" id="109957"/>
    <lineage>
        <taxon>Eukaryota</taxon>
        <taxon>Fungi</taxon>
        <taxon>Fungi incertae sedis</taxon>
        <taxon>Chytridiomycota</taxon>
        <taxon>Chytridiomycota incertae sedis</taxon>
        <taxon>Chytridiomycetes</taxon>
        <taxon>Chytridiales</taxon>
        <taxon>Chytriomycetaceae</taxon>
        <taxon>Physocladia</taxon>
    </lineage>
</organism>
<evidence type="ECO:0008006" key="4">
    <source>
        <dbReference type="Google" id="ProtNLM"/>
    </source>
</evidence>
<dbReference type="Proteomes" id="UP001211907">
    <property type="component" value="Unassembled WGS sequence"/>
</dbReference>